<keyword evidence="1" id="KW-1133">Transmembrane helix</keyword>
<sequence>MPSGGKDQGRGPGREVETALQFLRLIAAVAITVLIIAVLGLALGPRDAGTRTLYALVIGFNLLIALLYWPAVRFLQRINR</sequence>
<evidence type="ECO:0000256" key="1">
    <source>
        <dbReference type="SAM" id="Phobius"/>
    </source>
</evidence>
<dbReference type="Proteomes" id="UP001519289">
    <property type="component" value="Unassembled WGS sequence"/>
</dbReference>
<proteinExistence type="predicted"/>
<name>A0ABS4JPP4_9FIRM</name>
<reference evidence="2 3" key="1">
    <citation type="submission" date="2021-03" db="EMBL/GenBank/DDBJ databases">
        <title>Genomic Encyclopedia of Type Strains, Phase IV (KMG-IV): sequencing the most valuable type-strain genomes for metagenomic binning, comparative biology and taxonomic classification.</title>
        <authorList>
            <person name="Goeker M."/>
        </authorList>
    </citation>
    <scope>NUCLEOTIDE SEQUENCE [LARGE SCALE GENOMIC DNA]</scope>
    <source>
        <strain evidence="2 3">DSM 27138</strain>
    </source>
</reference>
<comment type="caution">
    <text evidence="2">The sequence shown here is derived from an EMBL/GenBank/DDBJ whole genome shotgun (WGS) entry which is preliminary data.</text>
</comment>
<keyword evidence="3" id="KW-1185">Reference proteome</keyword>
<accession>A0ABS4JPP4</accession>
<gene>
    <name evidence="2" type="ORF">J2Z79_000897</name>
</gene>
<dbReference type="EMBL" id="JAGGLG010000005">
    <property type="protein sequence ID" value="MBP2017514.1"/>
    <property type="molecule type" value="Genomic_DNA"/>
</dbReference>
<dbReference type="RefSeq" id="WP_209465656.1">
    <property type="nucleotide sequence ID" value="NZ_JAGGLG010000005.1"/>
</dbReference>
<feature type="transmembrane region" description="Helical" evidence="1">
    <location>
        <begin position="21"/>
        <end position="41"/>
    </location>
</feature>
<keyword evidence="1" id="KW-0812">Transmembrane</keyword>
<evidence type="ECO:0000313" key="2">
    <source>
        <dbReference type="EMBL" id="MBP2017514.1"/>
    </source>
</evidence>
<keyword evidence="1" id="KW-0472">Membrane</keyword>
<organism evidence="2 3">
    <name type="scientific">Symbiobacterium terraclitae</name>
    <dbReference type="NCBI Taxonomy" id="557451"/>
    <lineage>
        <taxon>Bacteria</taxon>
        <taxon>Bacillati</taxon>
        <taxon>Bacillota</taxon>
        <taxon>Clostridia</taxon>
        <taxon>Eubacteriales</taxon>
        <taxon>Symbiobacteriaceae</taxon>
        <taxon>Symbiobacterium</taxon>
    </lineage>
</organism>
<protein>
    <submittedName>
        <fullName evidence="2">ABC-type transport system involved in cytochrome bd biosynthesis fused ATPase/permease subunit</fullName>
    </submittedName>
</protein>
<evidence type="ECO:0000313" key="3">
    <source>
        <dbReference type="Proteomes" id="UP001519289"/>
    </source>
</evidence>
<feature type="transmembrane region" description="Helical" evidence="1">
    <location>
        <begin position="53"/>
        <end position="72"/>
    </location>
</feature>